<dbReference type="GO" id="GO:0016705">
    <property type="term" value="F:oxidoreductase activity, acting on paired donors, with incorporation or reduction of molecular oxygen"/>
    <property type="evidence" value="ECO:0007669"/>
    <property type="project" value="InterPro"/>
</dbReference>
<reference evidence="2 3" key="1">
    <citation type="journal article" date="2010" name="Nature">
        <title>Genome sequence of the palaeopolyploid soybean.</title>
        <authorList>
            <person name="Schmutz J."/>
            <person name="Cannon S.B."/>
            <person name="Schlueter J."/>
            <person name="Ma J."/>
            <person name="Mitros T."/>
            <person name="Nelson W."/>
            <person name="Hyten D.L."/>
            <person name="Song Q."/>
            <person name="Thelen J.J."/>
            <person name="Cheng J."/>
            <person name="Xu D."/>
            <person name="Hellsten U."/>
            <person name="May G.D."/>
            <person name="Yu Y."/>
            <person name="Sakurai T."/>
            <person name="Umezawa T."/>
            <person name="Bhattacharyya M.K."/>
            <person name="Sandhu D."/>
            <person name="Valliyodan B."/>
            <person name="Lindquist E."/>
            <person name="Peto M."/>
            <person name="Grant D."/>
            <person name="Shu S."/>
            <person name="Goodstein D."/>
            <person name="Barry K."/>
            <person name="Futrell-Griggs M."/>
            <person name="Abernathy B."/>
            <person name="Du J."/>
            <person name="Tian Z."/>
            <person name="Zhu L."/>
            <person name="Gill N."/>
            <person name="Joshi T."/>
            <person name="Libault M."/>
            <person name="Sethuraman A."/>
            <person name="Zhang X.-C."/>
            <person name="Shinozaki K."/>
            <person name="Nguyen H.T."/>
            <person name="Wing R.A."/>
            <person name="Cregan P."/>
            <person name="Specht J."/>
            <person name="Grimwood J."/>
            <person name="Rokhsar D."/>
            <person name="Stacey G."/>
            <person name="Shoemaker R.C."/>
            <person name="Jackson S.A."/>
        </authorList>
    </citation>
    <scope>NUCLEOTIDE SEQUENCE</scope>
    <source>
        <strain evidence="3">cv. Williams 82</strain>
        <tissue evidence="2">Callus</tissue>
    </source>
</reference>
<evidence type="ECO:0000313" key="2">
    <source>
        <dbReference type="EMBL" id="KRH37598.1"/>
    </source>
</evidence>
<dbReference type="SUPFAM" id="SSF48264">
    <property type="entry name" value="Cytochrome P450"/>
    <property type="match status" value="1"/>
</dbReference>
<dbReference type="PaxDb" id="3847-GLYMA09G08976.1"/>
<keyword evidence="4" id="KW-1185">Reference proteome</keyword>
<dbReference type="GO" id="GO:0020037">
    <property type="term" value="F:heme binding"/>
    <property type="evidence" value="ECO:0007669"/>
    <property type="project" value="InterPro"/>
</dbReference>
<gene>
    <name evidence="2" type="ORF">GLYMA_09G076700</name>
</gene>
<dbReference type="Gramene" id="KRH37598">
    <property type="protein sequence ID" value="KRH37598"/>
    <property type="gene ID" value="GLYMA_09G076700"/>
</dbReference>
<dbReference type="PANTHER" id="PTHR47950">
    <property type="entry name" value="CYTOCHROME P450, FAMILY 76, SUBFAMILY C, POLYPEPTIDE 5-RELATED"/>
    <property type="match status" value="1"/>
</dbReference>
<reference evidence="2" key="3">
    <citation type="submission" date="2018-07" db="EMBL/GenBank/DDBJ databases">
        <title>WGS assembly of Glycine max.</title>
        <authorList>
            <person name="Schmutz J."/>
            <person name="Cannon S."/>
            <person name="Schlueter J."/>
            <person name="Ma J."/>
            <person name="Mitros T."/>
            <person name="Nelson W."/>
            <person name="Hyten D."/>
            <person name="Song Q."/>
            <person name="Thelen J."/>
            <person name="Cheng J."/>
            <person name="Xu D."/>
            <person name="Hellsten U."/>
            <person name="May G."/>
            <person name="Yu Y."/>
            <person name="Sakurai T."/>
            <person name="Umezawa T."/>
            <person name="Bhattacharyya M."/>
            <person name="Sandhu D."/>
            <person name="Valliyodan B."/>
            <person name="Lindquist E."/>
            <person name="Peto M."/>
            <person name="Grant D."/>
            <person name="Shu S."/>
            <person name="Goodstein D."/>
            <person name="Barry K."/>
            <person name="Futrell-Griggs M."/>
            <person name="Abernathy B."/>
            <person name="Du J."/>
            <person name="Tian Z."/>
            <person name="Zhu L."/>
            <person name="Gill N."/>
            <person name="Joshi T."/>
            <person name="Libault M."/>
            <person name="Sethuraman A."/>
            <person name="Zhang X."/>
            <person name="Shinozaki K."/>
            <person name="Nguyen H."/>
            <person name="Wing R."/>
            <person name="Cregan P."/>
            <person name="Specht J."/>
            <person name="Grimwood J."/>
            <person name="Rokhsar D."/>
            <person name="Stacey G."/>
            <person name="Shoemaker R."/>
            <person name="Jackson S."/>
        </authorList>
    </citation>
    <scope>NUCLEOTIDE SEQUENCE</scope>
    <source>
        <tissue evidence="2">Callus</tissue>
    </source>
</reference>
<name>A0A0R0I598_SOYBN</name>
<dbReference type="InterPro" id="IPR002401">
    <property type="entry name" value="Cyt_P450_E_grp-I"/>
</dbReference>
<dbReference type="Pfam" id="PF00067">
    <property type="entry name" value="p450"/>
    <property type="match status" value="1"/>
</dbReference>
<evidence type="ECO:0000313" key="4">
    <source>
        <dbReference type="Proteomes" id="UP000008827"/>
    </source>
</evidence>
<dbReference type="InterPro" id="IPR001128">
    <property type="entry name" value="Cyt_P450"/>
</dbReference>
<evidence type="ECO:0000313" key="3">
    <source>
        <dbReference type="EnsemblPlants" id="KRH37598"/>
    </source>
</evidence>
<dbReference type="Gene3D" id="1.10.630.10">
    <property type="entry name" value="Cytochrome P450"/>
    <property type="match status" value="1"/>
</dbReference>
<dbReference type="EMBL" id="CM000842">
    <property type="protein sequence ID" value="KRH37598.1"/>
    <property type="molecule type" value="Genomic_DNA"/>
</dbReference>
<dbReference type="SMR" id="A0A0R0I598"/>
<dbReference type="PRINTS" id="PR00385">
    <property type="entry name" value="P450"/>
</dbReference>
<dbReference type="Proteomes" id="UP000008827">
    <property type="component" value="Chromosome 9"/>
</dbReference>
<dbReference type="InterPro" id="IPR036396">
    <property type="entry name" value="Cyt_P450_sf"/>
</dbReference>
<dbReference type="STRING" id="3847.A0A0R0I598"/>
<dbReference type="GO" id="GO:0016491">
    <property type="term" value="F:oxidoreductase activity"/>
    <property type="evidence" value="ECO:0000318"/>
    <property type="project" value="GO_Central"/>
</dbReference>
<dbReference type="GO" id="GO:0005506">
    <property type="term" value="F:iron ion binding"/>
    <property type="evidence" value="ECO:0007669"/>
    <property type="project" value="InterPro"/>
</dbReference>
<evidence type="ECO:0000256" key="1">
    <source>
        <dbReference type="ARBA" id="ARBA00010617"/>
    </source>
</evidence>
<protein>
    <submittedName>
        <fullName evidence="2 3">Uncharacterized protein</fullName>
    </submittedName>
</protein>
<reference evidence="3" key="2">
    <citation type="submission" date="2018-02" db="UniProtKB">
        <authorList>
            <consortium name="EnsemblPlants"/>
        </authorList>
    </citation>
    <scope>IDENTIFICATION</scope>
    <source>
        <strain evidence="3">Williams 82</strain>
    </source>
</reference>
<organism evidence="2">
    <name type="scientific">Glycine max</name>
    <name type="common">Soybean</name>
    <name type="synonym">Glycine hispida</name>
    <dbReference type="NCBI Taxonomy" id="3847"/>
    <lineage>
        <taxon>Eukaryota</taxon>
        <taxon>Viridiplantae</taxon>
        <taxon>Streptophyta</taxon>
        <taxon>Embryophyta</taxon>
        <taxon>Tracheophyta</taxon>
        <taxon>Spermatophyta</taxon>
        <taxon>Magnoliopsida</taxon>
        <taxon>eudicotyledons</taxon>
        <taxon>Gunneridae</taxon>
        <taxon>Pentapetalae</taxon>
        <taxon>rosids</taxon>
        <taxon>fabids</taxon>
        <taxon>Fabales</taxon>
        <taxon>Fabaceae</taxon>
        <taxon>Papilionoideae</taxon>
        <taxon>50 kb inversion clade</taxon>
        <taxon>NPAAA clade</taxon>
        <taxon>indigoferoid/millettioid clade</taxon>
        <taxon>Phaseoleae</taxon>
        <taxon>Glycine</taxon>
        <taxon>Glycine subgen. Soja</taxon>
    </lineage>
</organism>
<proteinExistence type="inferred from homology"/>
<dbReference type="AlphaFoldDB" id="A0A0R0I598"/>
<dbReference type="PRINTS" id="PR00463">
    <property type="entry name" value="EP450I"/>
</dbReference>
<sequence>MVHALLGSFLAMATKANHKLPLGPSRVLIIGNLLELVEKPHKHIGEAVDIGTTTFKTTINLLSNTIFSVDLIHSTGKAEELKDLVTNIIKLVGTPNLVDFFPVLKMVDPQSIKRRQSKNSKKVLDMFNHLVSQRLKQREDGKVHNDMLDAMLYISNDNKYMDNMIEHLSHDIFVAGTDTTTSTLEWAMTELVRNPDVMSKAKQELEQMISKGNNPIEEADIGKLPYLQAIVKETLRLHPPVPFLLPPKAGKDVDIGGHTISKDAKVLVNMWTICKDPTLWDSSNYTSHVVASKSLQLAETSLFF</sequence>
<dbReference type="OMA" id="EDKRECT"/>
<comment type="similarity">
    <text evidence="1">Belongs to the cytochrome P450 family.</text>
</comment>
<dbReference type="InParanoid" id="A0A0R0I598"/>
<dbReference type="EnsemblPlants" id="KRH37598">
    <property type="protein sequence ID" value="KRH37598"/>
    <property type="gene ID" value="GLYMA_09G076700"/>
</dbReference>
<dbReference type="GO" id="GO:0004497">
    <property type="term" value="F:monooxygenase activity"/>
    <property type="evidence" value="ECO:0007669"/>
    <property type="project" value="InterPro"/>
</dbReference>
<accession>A0A0R0I598</accession>
<dbReference type="PANTHER" id="PTHR47950:SF12">
    <property type="entry name" value="CYTOCHROME P450 76AD1-LIKE"/>
    <property type="match status" value="1"/>
</dbReference>